<sequence length="129" mass="15373">MNMDINTTSNLLSSLAQYFQYLRNEFDQYQYEAKGIALTGNEKYTERRSTKRRRHFGKPNTEVILDPREKMRSQIYFSILDNLQTEIIHRSEVYKTCSALSEFLFNLKKLSDEAIVLNAQKLKRHIWKT</sequence>
<dbReference type="OrthoDB" id="6801299at2759"/>
<evidence type="ECO:0000313" key="1">
    <source>
        <dbReference type="EMBL" id="CAH1101954.1"/>
    </source>
</evidence>
<dbReference type="Proteomes" id="UP001153636">
    <property type="component" value="Chromosome 12"/>
</dbReference>
<evidence type="ECO:0000313" key="2">
    <source>
        <dbReference type="Proteomes" id="UP001153636"/>
    </source>
</evidence>
<gene>
    <name evidence="1" type="ORF">PSYICH_LOCUS3321</name>
</gene>
<reference evidence="1" key="1">
    <citation type="submission" date="2022-01" db="EMBL/GenBank/DDBJ databases">
        <authorList>
            <person name="King R."/>
        </authorList>
    </citation>
    <scope>NUCLEOTIDE SEQUENCE</scope>
</reference>
<dbReference type="AlphaFoldDB" id="A0A9P0CGS9"/>
<accession>A0A9P0CGS9</accession>
<keyword evidence="2" id="KW-1185">Reference proteome</keyword>
<protein>
    <submittedName>
        <fullName evidence="1">Uncharacterized protein</fullName>
    </submittedName>
</protein>
<organism evidence="1 2">
    <name type="scientific">Psylliodes chrysocephalus</name>
    <dbReference type="NCBI Taxonomy" id="3402493"/>
    <lineage>
        <taxon>Eukaryota</taxon>
        <taxon>Metazoa</taxon>
        <taxon>Ecdysozoa</taxon>
        <taxon>Arthropoda</taxon>
        <taxon>Hexapoda</taxon>
        <taxon>Insecta</taxon>
        <taxon>Pterygota</taxon>
        <taxon>Neoptera</taxon>
        <taxon>Endopterygota</taxon>
        <taxon>Coleoptera</taxon>
        <taxon>Polyphaga</taxon>
        <taxon>Cucujiformia</taxon>
        <taxon>Chrysomeloidea</taxon>
        <taxon>Chrysomelidae</taxon>
        <taxon>Galerucinae</taxon>
        <taxon>Alticini</taxon>
        <taxon>Psylliodes</taxon>
    </lineage>
</organism>
<proteinExistence type="predicted"/>
<name>A0A9P0CGS9_9CUCU</name>
<dbReference type="EMBL" id="OV651824">
    <property type="protein sequence ID" value="CAH1101954.1"/>
    <property type="molecule type" value="Genomic_DNA"/>
</dbReference>